<sequence>MQTLLVTLKFAAFFLSTLGYVSTAKRYTKVDSKLIWIMVFAGNILVLYFAAYFKLLNLAANVMFGIGLLLFLVELFLYFKYPHGRIPIQLHYLWLAFYGIMLGTTLLSSHLEHYDNFSHWAVIVKFLYTQGRLPGASDTIISFTSYPMGSSLFIYYVTHIVGFQAGIMLFAQFILLFSCMVSMFAVIRDESRALITMMMCTMITIFNYFNIAIRMNNLLVDFLIPMLTIAAISGIYRYRHQIGLMTLHAAMLGAVIGMVKNNGIIFSVIVIGYYAYEIFYNSKTAKAIIKSIISLIVMIAETLIPIMIWNYHVKSTFKASKHEVSVKSYETIFGDKSAHTIHSIIHHYLTSIFSFSSLSTRGIILVNLILLITFFIIRYRIKHKTSALKALIAIDITIILYYVGILLMFLVSMPTAEALQLAGFERYASSIVILALGVTAMVLAREFDASLYEQNIMLRNYRSYKTITTKKTYQYTSMGLIFVATLMALSENNGIRYNEKLYNKTEPYRVENMTGNRMKLNRTRYLIVSTDAADVNSYMTAYVGKYYLFSPNVDAKEFFVMDDDQFVALLKGYDKVVILKRHFTFNAMTQKIYHKKYGPGIYSTKQILDQKTFVKDTNN</sequence>
<evidence type="ECO:0000313" key="2">
    <source>
        <dbReference type="EMBL" id="KRK79196.1"/>
    </source>
</evidence>
<feature type="transmembrane region" description="Helical" evidence="1">
    <location>
        <begin position="193"/>
        <end position="211"/>
    </location>
</feature>
<comment type="caution">
    <text evidence="2">The sequence shown here is derived from an EMBL/GenBank/DDBJ whole genome shotgun (WGS) entry which is preliminary data.</text>
</comment>
<protein>
    <recommendedName>
        <fullName evidence="4">Mutg family lantibiotic protection abc superfamily atp binding cassette transporter permease</fullName>
    </recommendedName>
</protein>
<dbReference type="EMBL" id="AZDZ01000019">
    <property type="protein sequence ID" value="KRK79196.1"/>
    <property type="molecule type" value="Genomic_DNA"/>
</dbReference>
<feature type="transmembrane region" description="Helical" evidence="1">
    <location>
        <begin position="431"/>
        <end position="451"/>
    </location>
</feature>
<keyword evidence="3" id="KW-1185">Reference proteome</keyword>
<evidence type="ECO:0008006" key="4">
    <source>
        <dbReference type="Google" id="ProtNLM"/>
    </source>
</evidence>
<gene>
    <name evidence="2" type="ORF">FD03_GL001561</name>
</gene>
<keyword evidence="1" id="KW-1133">Transmembrane helix</keyword>
<reference evidence="2 3" key="1">
    <citation type="journal article" date="2015" name="Genome Announc.">
        <title>Expanding the biotechnology potential of lactobacilli through comparative genomics of 213 strains and associated genera.</title>
        <authorList>
            <person name="Sun Z."/>
            <person name="Harris H.M."/>
            <person name="McCann A."/>
            <person name="Guo C."/>
            <person name="Argimon S."/>
            <person name="Zhang W."/>
            <person name="Yang X."/>
            <person name="Jeffery I.B."/>
            <person name="Cooney J.C."/>
            <person name="Kagawa T.F."/>
            <person name="Liu W."/>
            <person name="Song Y."/>
            <person name="Salvetti E."/>
            <person name="Wrobel A."/>
            <person name="Rasinkangas P."/>
            <person name="Parkhill J."/>
            <person name="Rea M.C."/>
            <person name="O'Sullivan O."/>
            <person name="Ritari J."/>
            <person name="Douillard F.P."/>
            <person name="Paul Ross R."/>
            <person name="Yang R."/>
            <person name="Briner A.E."/>
            <person name="Felis G.E."/>
            <person name="de Vos W.M."/>
            <person name="Barrangou R."/>
            <person name="Klaenhammer T.R."/>
            <person name="Caufield P.W."/>
            <person name="Cui Y."/>
            <person name="Zhang H."/>
            <person name="O'Toole P.W."/>
        </authorList>
    </citation>
    <scope>NUCLEOTIDE SEQUENCE [LARGE SCALE GENOMIC DNA]</scope>
    <source>
        <strain evidence="2 3">DSM 19682</strain>
    </source>
</reference>
<keyword evidence="1" id="KW-0472">Membrane</keyword>
<name>A0A0R1K6Y0_9LACO</name>
<dbReference type="STRING" id="1423775.FD03_GL001561"/>
<feature type="transmembrane region" description="Helical" evidence="1">
    <location>
        <begin position="165"/>
        <end position="187"/>
    </location>
</feature>
<organism evidence="2 3">
    <name type="scientific">Companilactobacillus nodensis DSM 19682 = JCM 14932 = NBRC 107160</name>
    <dbReference type="NCBI Taxonomy" id="1423775"/>
    <lineage>
        <taxon>Bacteria</taxon>
        <taxon>Bacillati</taxon>
        <taxon>Bacillota</taxon>
        <taxon>Bacilli</taxon>
        <taxon>Lactobacillales</taxon>
        <taxon>Lactobacillaceae</taxon>
        <taxon>Companilactobacillus</taxon>
    </lineage>
</organism>
<proteinExistence type="predicted"/>
<accession>A0A0R1K6Y0</accession>
<feature type="transmembrane region" description="Helical" evidence="1">
    <location>
        <begin position="358"/>
        <end position="379"/>
    </location>
</feature>
<evidence type="ECO:0000313" key="3">
    <source>
        <dbReference type="Proteomes" id="UP000051248"/>
    </source>
</evidence>
<feature type="transmembrane region" description="Helical" evidence="1">
    <location>
        <begin position="59"/>
        <end position="79"/>
    </location>
</feature>
<evidence type="ECO:0000256" key="1">
    <source>
        <dbReference type="SAM" id="Phobius"/>
    </source>
</evidence>
<keyword evidence="1" id="KW-0812">Transmembrane</keyword>
<feature type="transmembrane region" description="Helical" evidence="1">
    <location>
        <begin position="140"/>
        <end position="158"/>
    </location>
</feature>
<dbReference type="PATRIC" id="fig|1423775.4.peg.1591"/>
<dbReference type="eggNOG" id="ENOG502ZA17">
    <property type="taxonomic scope" value="Bacteria"/>
</dbReference>
<feature type="transmembrane region" description="Helical" evidence="1">
    <location>
        <begin position="288"/>
        <end position="309"/>
    </location>
</feature>
<feature type="transmembrane region" description="Helical" evidence="1">
    <location>
        <begin position="34"/>
        <end position="53"/>
    </location>
</feature>
<feature type="transmembrane region" description="Helical" evidence="1">
    <location>
        <begin position="6"/>
        <end position="22"/>
    </location>
</feature>
<feature type="transmembrane region" description="Helical" evidence="1">
    <location>
        <begin position="218"/>
        <end position="238"/>
    </location>
</feature>
<feature type="transmembrane region" description="Helical" evidence="1">
    <location>
        <begin position="391"/>
        <end position="411"/>
    </location>
</feature>
<feature type="transmembrane region" description="Helical" evidence="1">
    <location>
        <begin position="91"/>
        <end position="111"/>
    </location>
</feature>
<dbReference type="Proteomes" id="UP000051248">
    <property type="component" value="Unassembled WGS sequence"/>
</dbReference>
<feature type="transmembrane region" description="Helical" evidence="1">
    <location>
        <begin position="250"/>
        <end position="276"/>
    </location>
</feature>
<dbReference type="AlphaFoldDB" id="A0A0R1K6Y0"/>